<comment type="catalytic activity">
    <reaction evidence="1 5">
        <text>3-dehydroquinate = 3-dehydroshikimate + H2O</text>
        <dbReference type="Rhea" id="RHEA:21096"/>
        <dbReference type="ChEBI" id="CHEBI:15377"/>
        <dbReference type="ChEBI" id="CHEBI:16630"/>
        <dbReference type="ChEBI" id="CHEBI:32364"/>
        <dbReference type="EC" id="4.2.1.10"/>
    </reaction>
</comment>
<feature type="binding site" evidence="5">
    <location>
        <position position="212"/>
    </location>
    <ligand>
        <name>3-dehydroquinate</name>
        <dbReference type="ChEBI" id="CHEBI:32364"/>
    </ligand>
</feature>
<feature type="active site" description="Schiff-base intermediate with substrate" evidence="5">
    <location>
        <position position="169"/>
    </location>
</feature>
<dbReference type="GO" id="GO:0003855">
    <property type="term" value="F:3-dehydroquinate dehydratase activity"/>
    <property type="evidence" value="ECO:0007669"/>
    <property type="project" value="UniProtKB-UniRule"/>
</dbReference>
<keyword evidence="3 5" id="KW-0456">Lyase</keyword>
<keyword evidence="7" id="KW-1185">Reference proteome</keyword>
<evidence type="ECO:0000256" key="1">
    <source>
        <dbReference type="ARBA" id="ARBA00001864"/>
    </source>
</evidence>
<protein>
    <recommendedName>
        <fullName evidence="5">3-dehydroquinate dehydratase</fullName>
        <shortName evidence="5">3-dehydroquinase</shortName>
        <ecNumber evidence="5">4.2.1.10</ecNumber>
    </recommendedName>
    <alternativeName>
        <fullName evidence="5">Type I DHQase</fullName>
    </alternativeName>
    <alternativeName>
        <fullName evidence="5">Type I dehydroquinase</fullName>
        <shortName evidence="5">DHQ1</shortName>
    </alternativeName>
</protein>
<feature type="binding site" evidence="5">
    <location>
        <position position="81"/>
    </location>
    <ligand>
        <name>3-dehydroquinate</name>
        <dbReference type="ChEBI" id="CHEBI:32364"/>
    </ligand>
</feature>
<dbReference type="PANTHER" id="PTHR43699">
    <property type="entry name" value="3-DEHYDROQUINATE DEHYDRATASE"/>
    <property type="match status" value="1"/>
</dbReference>
<evidence type="ECO:0000256" key="2">
    <source>
        <dbReference type="ARBA" id="ARBA00023141"/>
    </source>
</evidence>
<feature type="binding site" evidence="5">
    <location>
        <begin position="46"/>
        <end position="48"/>
    </location>
    <ligand>
        <name>3-dehydroquinate</name>
        <dbReference type="ChEBI" id="CHEBI:32364"/>
    </ligand>
</feature>
<dbReference type="GO" id="GO:0008652">
    <property type="term" value="P:amino acid biosynthetic process"/>
    <property type="evidence" value="ECO:0007669"/>
    <property type="project" value="UniProtKB-KW"/>
</dbReference>
<evidence type="ECO:0000256" key="5">
    <source>
        <dbReference type="HAMAP-Rule" id="MF_00214"/>
    </source>
</evidence>
<dbReference type="EC" id="4.2.1.10" evidence="5"/>
<keyword evidence="2 5" id="KW-0057">Aromatic amino acid biosynthesis</keyword>
<dbReference type="GO" id="GO:0009423">
    <property type="term" value="P:chorismate biosynthetic process"/>
    <property type="evidence" value="ECO:0007669"/>
    <property type="project" value="UniProtKB-UniRule"/>
</dbReference>
<dbReference type="InterPro" id="IPR018508">
    <property type="entry name" value="3-dehydroquinate_DH_AS"/>
</dbReference>
<keyword evidence="4 5" id="KW-0704">Schiff base</keyword>
<dbReference type="FunFam" id="3.20.20.70:FF:000047">
    <property type="entry name" value="3-dehydroquinate dehydratase"/>
    <property type="match status" value="1"/>
</dbReference>
<dbReference type="PROSITE" id="PS01028">
    <property type="entry name" value="DEHYDROQUINASE_I"/>
    <property type="match status" value="1"/>
</dbReference>
<comment type="similarity">
    <text evidence="5">Belongs to the type-I 3-dehydroquinase family.</text>
</comment>
<comment type="pathway">
    <text evidence="5">Metabolic intermediate biosynthesis; chorismate biosynthesis; chorismate from D-erythrose 4-phosphate and phosphoenolpyruvate: step 3/7.</text>
</comment>
<dbReference type="UniPathway" id="UPA00053">
    <property type="reaction ID" value="UER00086"/>
</dbReference>
<dbReference type="EMBL" id="VTPS01000018">
    <property type="protein sequence ID" value="TZE81103.1"/>
    <property type="molecule type" value="Genomic_DNA"/>
</dbReference>
<dbReference type="GO" id="GO:0046279">
    <property type="term" value="P:3,4-dihydroxybenzoate biosynthetic process"/>
    <property type="evidence" value="ECO:0007669"/>
    <property type="project" value="TreeGrafter"/>
</dbReference>
<dbReference type="GO" id="GO:0009073">
    <property type="term" value="P:aromatic amino acid family biosynthetic process"/>
    <property type="evidence" value="ECO:0007669"/>
    <property type="project" value="UniProtKB-KW"/>
</dbReference>
<name>A0A5D8QC30_9THEO</name>
<feature type="active site" description="Proton donor/acceptor" evidence="5">
    <location>
        <position position="142"/>
    </location>
</feature>
<feature type="binding site" evidence="5">
    <location>
        <position position="231"/>
    </location>
    <ligand>
        <name>3-dehydroquinate</name>
        <dbReference type="ChEBI" id="CHEBI:32364"/>
    </ligand>
</feature>
<evidence type="ECO:0000313" key="6">
    <source>
        <dbReference type="EMBL" id="TZE81103.1"/>
    </source>
</evidence>
<comment type="caution">
    <text evidence="5">Lacks conserved residue(s) required for the propagation of feature annotation.</text>
</comment>
<evidence type="ECO:0000256" key="4">
    <source>
        <dbReference type="ARBA" id="ARBA00023270"/>
    </source>
</evidence>
<dbReference type="Gene3D" id="3.20.20.70">
    <property type="entry name" value="Aldolase class I"/>
    <property type="match status" value="1"/>
</dbReference>
<sequence>MKTVKVKDITFNEGAPKICVPLVGKTEAEILDEVAYLNSVDFDLAEFRADFYEDVEDFAKVQSLLKKIRESYNKPLLFTFRTHKEGGVHEMSEEKYFALNRAAVESRCIDLIDVELFSTEEEVKKFIAFAKENNVKVIMSNHDFCKTPSKEELVNRLVKMQELGADITKIAVMPKSEEDVLTLLSATLEMKKEKGDRPCITMSMGSLGVITRLSGELFGSCMTFAAAKHVSAPGQISVKDARNILNLLHIS</sequence>
<comment type="function">
    <text evidence="5">Involved in the third step of the chorismate pathway, which leads to the biosynthesis of aromatic amino acids. Catalyzes the cis-dehydration of 3-dehydroquinate (DHQ) and introduces the first double bond of the aromatic ring to yield 3-dehydroshikimate.</text>
</comment>
<dbReference type="InterPro" id="IPR013785">
    <property type="entry name" value="Aldolase_TIM"/>
</dbReference>
<dbReference type="Pfam" id="PF01487">
    <property type="entry name" value="DHquinase_I"/>
    <property type="match status" value="1"/>
</dbReference>
<dbReference type="InterPro" id="IPR001381">
    <property type="entry name" value="DHquinase_I"/>
</dbReference>
<dbReference type="InterPro" id="IPR050146">
    <property type="entry name" value="Type-I_3-dehydroquinase"/>
</dbReference>
<comment type="subunit">
    <text evidence="5">Homodimer.</text>
</comment>
<comment type="caution">
    <text evidence="6">The sequence shown here is derived from an EMBL/GenBank/DDBJ whole genome shotgun (WGS) entry which is preliminary data.</text>
</comment>
<organism evidence="6 7">
    <name type="scientific">Calorimonas adulescens</name>
    <dbReference type="NCBI Taxonomy" id="2606906"/>
    <lineage>
        <taxon>Bacteria</taxon>
        <taxon>Bacillati</taxon>
        <taxon>Bacillota</taxon>
        <taxon>Clostridia</taxon>
        <taxon>Thermoanaerobacterales</taxon>
        <taxon>Thermoanaerobacteraceae</taxon>
        <taxon>Calorimonas</taxon>
    </lineage>
</organism>
<reference evidence="6 7" key="1">
    <citation type="submission" date="2019-08" db="EMBL/GenBank/DDBJ databases">
        <title>Calorimonas adulescens gen. nov., sp. nov., an anaerobic thermophilic bacterium from Sakhalin hot spring.</title>
        <authorList>
            <person name="Khomyakova M.A."/>
            <person name="Merkel A.Y."/>
            <person name="Novikov A."/>
            <person name="Bonch-Osmolovskaya E.A."/>
            <person name="Slobodkin A.I."/>
        </authorList>
    </citation>
    <scope>NUCLEOTIDE SEQUENCE [LARGE SCALE GENOMIC DNA]</scope>
    <source>
        <strain evidence="6 7">A05MB</strain>
    </source>
</reference>
<keyword evidence="5" id="KW-0028">Amino-acid biosynthesis</keyword>
<evidence type="ECO:0000313" key="7">
    <source>
        <dbReference type="Proteomes" id="UP000322976"/>
    </source>
</evidence>
<feature type="binding site" evidence="5">
    <location>
        <position position="235"/>
    </location>
    <ligand>
        <name>3-dehydroquinate</name>
        <dbReference type="ChEBI" id="CHEBI:32364"/>
    </ligand>
</feature>
<gene>
    <name evidence="5" type="primary">aroD</name>
    <name evidence="6" type="ORF">FWJ32_10815</name>
</gene>
<dbReference type="CDD" id="cd00502">
    <property type="entry name" value="DHQase_I"/>
    <property type="match status" value="1"/>
</dbReference>
<proteinExistence type="inferred from homology"/>
<dbReference type="RefSeq" id="WP_149545971.1">
    <property type="nucleotide sequence ID" value="NZ_VTPS01000018.1"/>
</dbReference>
<dbReference type="Proteomes" id="UP000322976">
    <property type="component" value="Unassembled WGS sequence"/>
</dbReference>
<accession>A0A5D8QC30</accession>
<dbReference type="NCBIfam" id="TIGR01093">
    <property type="entry name" value="aroD"/>
    <property type="match status" value="1"/>
</dbReference>
<dbReference type="PANTHER" id="PTHR43699:SF1">
    <property type="entry name" value="3-DEHYDROQUINATE DEHYDRATASE"/>
    <property type="match status" value="1"/>
</dbReference>
<dbReference type="AlphaFoldDB" id="A0A5D8QC30"/>
<dbReference type="SUPFAM" id="SSF51569">
    <property type="entry name" value="Aldolase"/>
    <property type="match status" value="1"/>
</dbReference>
<evidence type="ECO:0000256" key="3">
    <source>
        <dbReference type="ARBA" id="ARBA00023239"/>
    </source>
</evidence>
<dbReference type="HAMAP" id="MF_00214">
    <property type="entry name" value="AroD"/>
    <property type="match status" value="1"/>
</dbReference>